<dbReference type="FunFam" id="2.70.70.10:FF:000001">
    <property type="entry name" value="PTS system glucose-specific IIA component"/>
    <property type="match status" value="1"/>
</dbReference>
<dbReference type="Gene3D" id="2.70.70.10">
    <property type="entry name" value="Glucose Permease (Domain IIA)"/>
    <property type="match status" value="1"/>
</dbReference>
<dbReference type="GO" id="GO:0005737">
    <property type="term" value="C:cytoplasm"/>
    <property type="evidence" value="ECO:0007669"/>
    <property type="project" value="UniProtKB-SubCell"/>
</dbReference>
<keyword evidence="3" id="KW-0813">Transport</keyword>
<dbReference type="PANTHER" id="PTHR45008">
    <property type="entry name" value="PTS SYSTEM GLUCOSE-SPECIFIC EIIA COMPONENT"/>
    <property type="match status" value="1"/>
</dbReference>
<feature type="domain" description="PTS EIIA type-1" evidence="8">
    <location>
        <begin position="32"/>
        <end position="134"/>
    </location>
</feature>
<dbReference type="InterPro" id="IPR050890">
    <property type="entry name" value="PTS_EIIA_component"/>
</dbReference>
<evidence type="ECO:0000256" key="1">
    <source>
        <dbReference type="ARBA" id="ARBA00004496"/>
    </source>
</evidence>
<dbReference type="AlphaFoldDB" id="A0A1C3YRC9"/>
<evidence type="ECO:0000256" key="2">
    <source>
        <dbReference type="ARBA" id="ARBA00004651"/>
    </source>
</evidence>
<comment type="subcellular location">
    <subcellularLocation>
        <location evidence="2">Cell membrane</location>
        <topology evidence="2">Multi-pass membrane protein</topology>
    </subcellularLocation>
    <subcellularLocation>
        <location evidence="1">Cytoplasm</location>
    </subcellularLocation>
</comment>
<evidence type="ECO:0000256" key="4">
    <source>
        <dbReference type="ARBA" id="ARBA00022597"/>
    </source>
</evidence>
<dbReference type="Pfam" id="PF00358">
    <property type="entry name" value="PTS_EIIA_1"/>
    <property type="match status" value="1"/>
</dbReference>
<dbReference type="GO" id="GO:0016301">
    <property type="term" value="F:kinase activity"/>
    <property type="evidence" value="ECO:0007669"/>
    <property type="project" value="UniProtKB-KW"/>
</dbReference>
<evidence type="ECO:0000256" key="7">
    <source>
        <dbReference type="ARBA" id="ARBA00022777"/>
    </source>
</evidence>
<dbReference type="GO" id="GO:0009401">
    <property type="term" value="P:phosphoenolpyruvate-dependent sugar phosphotransferase system"/>
    <property type="evidence" value="ECO:0007669"/>
    <property type="project" value="UniProtKB-KW"/>
</dbReference>
<keyword evidence="10" id="KW-1185">Reference proteome</keyword>
<protein>
    <submittedName>
        <fullName evidence="9">PTS system, glucose subfamily, IIA component</fullName>
    </submittedName>
</protein>
<dbReference type="OrthoDB" id="9769191at2"/>
<keyword evidence="7" id="KW-0418">Kinase</keyword>
<gene>
    <name evidence="9" type="ORF">GA0061074_10182</name>
</gene>
<dbReference type="RefSeq" id="WP_092461129.1">
    <property type="nucleotide sequence ID" value="NZ_BJEE01000002.1"/>
</dbReference>
<proteinExistence type="predicted"/>
<evidence type="ECO:0000256" key="6">
    <source>
        <dbReference type="ARBA" id="ARBA00022683"/>
    </source>
</evidence>
<dbReference type="InterPro" id="IPR001127">
    <property type="entry name" value="PTS_EIIA_1_perm"/>
</dbReference>
<evidence type="ECO:0000259" key="8">
    <source>
        <dbReference type="PROSITE" id="PS51093"/>
    </source>
</evidence>
<name>A0A1C3YRC9_9LACO</name>
<keyword evidence="5" id="KW-0808">Transferase</keyword>
<dbReference type="STRING" id="1505725.GA0061074_10182"/>
<keyword evidence="4" id="KW-0762">Sugar transport</keyword>
<dbReference type="InterPro" id="IPR011055">
    <property type="entry name" value="Dup_hybrid_motif"/>
</dbReference>
<dbReference type="Proteomes" id="UP000199268">
    <property type="component" value="Unassembled WGS sequence"/>
</dbReference>
<dbReference type="NCBIfam" id="TIGR00830">
    <property type="entry name" value="PTBA"/>
    <property type="match status" value="1"/>
</dbReference>
<accession>A0A1C3YRC9</accession>
<dbReference type="SUPFAM" id="SSF51261">
    <property type="entry name" value="Duplicated hybrid motif"/>
    <property type="match status" value="1"/>
</dbReference>
<dbReference type="EMBL" id="FMAO01000001">
    <property type="protein sequence ID" value="SCB72639.1"/>
    <property type="molecule type" value="Genomic_DNA"/>
</dbReference>
<reference evidence="10" key="1">
    <citation type="submission" date="2016-08" db="EMBL/GenBank/DDBJ databases">
        <authorList>
            <person name="Varghese N."/>
            <person name="Submissions Spin"/>
        </authorList>
    </citation>
    <scope>NUCLEOTIDE SEQUENCE [LARGE SCALE GENOMIC DNA]</scope>
    <source>
        <strain evidence="10">R-53094</strain>
    </source>
</reference>
<sequence length="162" mass="16730">MFGFGKKKVAENDANLYAPVTGELINLENVSDPVFAGKMMGDGFAVEPNGGDIVSPVAGEVTLQQGHAVGIKRVDGLEILVHIGIDTVSLNGAPFAPQVKVGDIVSGGDTLSVVDWQSIETAKLPKTTMVLITNSADKLDNLTTNVGSVTAGEQVGQAIAIN</sequence>
<evidence type="ECO:0000313" key="9">
    <source>
        <dbReference type="EMBL" id="SCB72639.1"/>
    </source>
</evidence>
<dbReference type="PANTHER" id="PTHR45008:SF1">
    <property type="entry name" value="PTS SYSTEM GLUCOSE-SPECIFIC EIIA COMPONENT"/>
    <property type="match status" value="1"/>
</dbReference>
<dbReference type="GO" id="GO:0005886">
    <property type="term" value="C:plasma membrane"/>
    <property type="evidence" value="ECO:0007669"/>
    <property type="project" value="UniProtKB-SubCell"/>
</dbReference>
<evidence type="ECO:0000313" key="10">
    <source>
        <dbReference type="Proteomes" id="UP000199268"/>
    </source>
</evidence>
<evidence type="ECO:0000256" key="5">
    <source>
        <dbReference type="ARBA" id="ARBA00022679"/>
    </source>
</evidence>
<evidence type="ECO:0000256" key="3">
    <source>
        <dbReference type="ARBA" id="ARBA00022448"/>
    </source>
</evidence>
<organism evidence="9 10">
    <name type="scientific">Weissella bombi</name>
    <dbReference type="NCBI Taxonomy" id="1505725"/>
    <lineage>
        <taxon>Bacteria</taxon>
        <taxon>Bacillati</taxon>
        <taxon>Bacillota</taxon>
        <taxon>Bacilli</taxon>
        <taxon>Lactobacillales</taxon>
        <taxon>Lactobacillaceae</taxon>
        <taxon>Weissella</taxon>
    </lineage>
</organism>
<dbReference type="PROSITE" id="PS00371">
    <property type="entry name" value="PTS_EIIA_TYPE_1_HIS"/>
    <property type="match status" value="1"/>
</dbReference>
<keyword evidence="6" id="KW-0598">Phosphotransferase system</keyword>
<dbReference type="PROSITE" id="PS51093">
    <property type="entry name" value="PTS_EIIA_TYPE_1"/>
    <property type="match status" value="1"/>
</dbReference>